<proteinExistence type="predicted"/>
<dbReference type="RefSeq" id="WP_187529726.1">
    <property type="nucleotide sequence ID" value="NZ_CP060724.1"/>
</dbReference>
<accession>A0A7G9T723</accession>
<reference evidence="2 3" key="1">
    <citation type="submission" date="2020-08" db="EMBL/GenBank/DDBJ databases">
        <title>Genome sequence of Weissella diestrammenae KACC 16890T.</title>
        <authorList>
            <person name="Hyun D.-W."/>
            <person name="Bae J.-W."/>
        </authorList>
    </citation>
    <scope>NUCLEOTIDE SEQUENCE [LARGE SCALE GENOMIC DNA]</scope>
    <source>
        <strain evidence="2 3">KACC 16890</strain>
    </source>
</reference>
<dbReference type="Proteomes" id="UP000515800">
    <property type="component" value="Chromosome"/>
</dbReference>
<gene>
    <name evidence="2" type="ORF">H9L19_03295</name>
</gene>
<feature type="signal peptide" evidence="1">
    <location>
        <begin position="1"/>
        <end position="29"/>
    </location>
</feature>
<dbReference type="AlphaFoldDB" id="A0A7G9T723"/>
<organism evidence="2 3">
    <name type="scientific">Weissella diestrammenae</name>
    <dbReference type="NCBI Taxonomy" id="1162633"/>
    <lineage>
        <taxon>Bacteria</taxon>
        <taxon>Bacillati</taxon>
        <taxon>Bacillota</taxon>
        <taxon>Bacilli</taxon>
        <taxon>Lactobacillales</taxon>
        <taxon>Lactobacillaceae</taxon>
        <taxon>Weissella</taxon>
    </lineage>
</organism>
<keyword evidence="1" id="KW-0732">Signal</keyword>
<evidence type="ECO:0000313" key="3">
    <source>
        <dbReference type="Proteomes" id="UP000515800"/>
    </source>
</evidence>
<protein>
    <recommendedName>
        <fullName evidence="4">WxL domain-containing protein</fullName>
    </recommendedName>
</protein>
<dbReference type="EMBL" id="CP060724">
    <property type="protein sequence ID" value="QNN75898.1"/>
    <property type="molecule type" value="Genomic_DNA"/>
</dbReference>
<keyword evidence="3" id="KW-1185">Reference proteome</keyword>
<evidence type="ECO:0008006" key="4">
    <source>
        <dbReference type="Google" id="ProtNLM"/>
    </source>
</evidence>
<name>A0A7G9T723_9LACO</name>
<evidence type="ECO:0000313" key="2">
    <source>
        <dbReference type="EMBL" id="QNN75898.1"/>
    </source>
</evidence>
<sequence length="215" mass="23585">MKFKFIFIPSLAYSMLILINSVNLTSVIAANTTSPSYFSLNAPEGNLSITAAPINFGSVDLASLLLKPEYNQHFIIANTDSNLKEGITIADSRLQRPSSADHIITVKQSKGWYYDGDSPSDSAYFSALEMPINIGPPTINFPITDTYKFNPNITSRGIQIINYSFSAWGIDANETGIPDNLWYLHIPSHSQKTIKPGALTSEVTWSISDEPSAES</sequence>
<feature type="chain" id="PRO_5028942596" description="WxL domain-containing protein" evidence="1">
    <location>
        <begin position="30"/>
        <end position="215"/>
    </location>
</feature>
<dbReference type="KEGG" id="wdi:H9L19_03295"/>
<evidence type="ECO:0000256" key="1">
    <source>
        <dbReference type="SAM" id="SignalP"/>
    </source>
</evidence>